<evidence type="ECO:0000256" key="2">
    <source>
        <dbReference type="SAM" id="Phobius"/>
    </source>
</evidence>
<evidence type="ECO:0000256" key="1">
    <source>
        <dbReference type="SAM" id="MobiDB-lite"/>
    </source>
</evidence>
<name>A0A7S2ULA0_9STRA</name>
<keyword evidence="2" id="KW-0812">Transmembrane</keyword>
<dbReference type="AlphaFoldDB" id="A0A7S2ULA0"/>
<organism evidence="3">
    <name type="scientific">Attheya septentrionalis</name>
    <dbReference type="NCBI Taxonomy" id="420275"/>
    <lineage>
        <taxon>Eukaryota</taxon>
        <taxon>Sar</taxon>
        <taxon>Stramenopiles</taxon>
        <taxon>Ochrophyta</taxon>
        <taxon>Bacillariophyta</taxon>
        <taxon>Coscinodiscophyceae</taxon>
        <taxon>Chaetocerotophycidae</taxon>
        <taxon>Chaetocerotales</taxon>
        <taxon>Attheyaceae</taxon>
        <taxon>Attheya</taxon>
    </lineage>
</organism>
<dbReference type="EMBL" id="HBHQ01022471">
    <property type="protein sequence ID" value="CAD9823369.1"/>
    <property type="molecule type" value="Transcribed_RNA"/>
</dbReference>
<feature type="region of interest" description="Disordered" evidence="1">
    <location>
        <begin position="38"/>
        <end position="82"/>
    </location>
</feature>
<reference evidence="3" key="1">
    <citation type="submission" date="2021-01" db="EMBL/GenBank/DDBJ databases">
        <authorList>
            <person name="Corre E."/>
            <person name="Pelletier E."/>
            <person name="Niang G."/>
            <person name="Scheremetjew M."/>
            <person name="Finn R."/>
            <person name="Kale V."/>
            <person name="Holt S."/>
            <person name="Cochrane G."/>
            <person name="Meng A."/>
            <person name="Brown T."/>
            <person name="Cohen L."/>
        </authorList>
    </citation>
    <scope>NUCLEOTIDE SEQUENCE</scope>
    <source>
        <strain evidence="3">CCMP2084</strain>
    </source>
</reference>
<evidence type="ECO:0000313" key="3">
    <source>
        <dbReference type="EMBL" id="CAD9823369.1"/>
    </source>
</evidence>
<feature type="compositionally biased region" description="Gly residues" evidence="1">
    <location>
        <begin position="38"/>
        <end position="47"/>
    </location>
</feature>
<accession>A0A7S2ULA0</accession>
<protein>
    <recommendedName>
        <fullName evidence="4">Calcineurin-like phosphoesterase domain-containing protein</fullName>
    </recommendedName>
</protein>
<keyword evidence="2" id="KW-1133">Transmembrane helix</keyword>
<feature type="compositionally biased region" description="Polar residues" evidence="1">
    <location>
        <begin position="66"/>
        <end position="75"/>
    </location>
</feature>
<keyword evidence="2" id="KW-0472">Membrane</keyword>
<evidence type="ECO:0008006" key="4">
    <source>
        <dbReference type="Google" id="ProtNLM"/>
    </source>
</evidence>
<proteinExistence type="predicted"/>
<sequence length="544" mass="60848">MGKVSGISRKKLVRIGVGVVIGIIVVVAGIYAISANGGSGGSGGSGDDGGDGTTSSSVGADEDTVAGNTGTSAPTNLRVPETTKLPTFAPTTIAPIENPTTLAPTFKPTGAPTGEGHYEKFNFLLMGDTPYVPKDEKNLHLQFQEIRDMVDDQLADPSLSQSLFVMHVGDIQLGKKTNCEDVYFHMMQRMVTQLSPIPVLVILGDNDSNDCDNSNKAKKIFDSLFIGLEDHWLDWVFHQNFTNLEEVTRLENVTTWKNVTQLVTVTTQVPVSETVSVTLGNMTNIENITTTKNVTSTKPVTTMEALTKTEQVVRLENVTRTHVTERSVSLPPSFDRMDDMPQNWAMDKSGVLMLSVDLIQLNHVNDNKFTNIIDKNVQWTMDKIYAFNETHAHMPRAIILFGHPIRKSHVRPYFEKLNTYFYQEPGPLVRGGMLPGMDFPVVYMHGDGHNWDVDTRLQESSTLNWRLFYDIMCDQGGNAPPLIIEIRGTEDPPFIQERKDQFVISDRFGQGLIRFDRRGGTYTDWLVYEDRYPWPKIHPVFENE</sequence>
<feature type="transmembrane region" description="Helical" evidence="2">
    <location>
        <begin position="12"/>
        <end position="33"/>
    </location>
</feature>
<gene>
    <name evidence="3" type="ORF">ASEP1449_LOCUS15203</name>
</gene>